<gene>
    <name evidence="1" type="ORF">ENP47_00755</name>
</gene>
<proteinExistence type="predicted"/>
<evidence type="ECO:0000313" key="1">
    <source>
        <dbReference type="EMBL" id="HEF64134.1"/>
    </source>
</evidence>
<accession>A0A7C1JUR8</accession>
<sequence>MADRDVIEALIATYRELNQRFRPVLAAMNAGSGSIDDPSSPLGILYRLRNRELNASQAIKEMLRGGERTILDDEGEPLLTVHQTALGLTPTVLLSQFGTAREATLAMVRDLPDQVWQEEFETPRGRMTLRAYLETLIARDREAIRALEERLGQPVPKS</sequence>
<dbReference type="Gene3D" id="1.20.120.450">
    <property type="entry name" value="dinb family like domain"/>
    <property type="match status" value="1"/>
</dbReference>
<organism evidence="1">
    <name type="scientific">Thermomicrobium roseum</name>
    <dbReference type="NCBI Taxonomy" id="500"/>
    <lineage>
        <taxon>Bacteria</taxon>
        <taxon>Pseudomonadati</taxon>
        <taxon>Thermomicrobiota</taxon>
        <taxon>Thermomicrobia</taxon>
        <taxon>Thermomicrobiales</taxon>
        <taxon>Thermomicrobiaceae</taxon>
        <taxon>Thermomicrobium</taxon>
    </lineage>
</organism>
<reference evidence="1" key="1">
    <citation type="journal article" date="2020" name="mSystems">
        <title>Genome- and Community-Level Interaction Insights into Carbon Utilization and Element Cycling Functions of Hydrothermarchaeota in Hydrothermal Sediment.</title>
        <authorList>
            <person name="Zhou Z."/>
            <person name="Liu Y."/>
            <person name="Xu W."/>
            <person name="Pan J."/>
            <person name="Luo Z.H."/>
            <person name="Li M."/>
        </authorList>
    </citation>
    <scope>NUCLEOTIDE SEQUENCE [LARGE SCALE GENOMIC DNA]</scope>
    <source>
        <strain evidence="1">SpSt-222</strain>
    </source>
</reference>
<dbReference type="InterPro" id="IPR034660">
    <property type="entry name" value="DinB/YfiT-like"/>
</dbReference>
<dbReference type="SUPFAM" id="SSF109854">
    <property type="entry name" value="DinB/YfiT-like putative metalloenzymes"/>
    <property type="match status" value="1"/>
</dbReference>
<protein>
    <submittedName>
        <fullName evidence="1">Uncharacterized protein</fullName>
    </submittedName>
</protein>
<comment type="caution">
    <text evidence="1">The sequence shown here is derived from an EMBL/GenBank/DDBJ whole genome shotgun (WGS) entry which is preliminary data.</text>
</comment>
<dbReference type="EMBL" id="DSJL01000001">
    <property type="protein sequence ID" value="HEF64134.1"/>
    <property type="molecule type" value="Genomic_DNA"/>
</dbReference>
<dbReference type="AlphaFoldDB" id="A0A7C1JUR8"/>
<name>A0A7C1JUR8_THERO</name>